<keyword evidence="2" id="KW-1185">Reference proteome</keyword>
<dbReference type="EnsemblPlants" id="PGSC0003DMT400074747">
    <property type="protein sequence ID" value="PGSC0003DMT400074747"/>
    <property type="gene ID" value="PGSC0003DMG400029066"/>
</dbReference>
<accession>M1CU44</accession>
<dbReference type="Proteomes" id="UP000011115">
    <property type="component" value="Unassembled WGS sequence"/>
</dbReference>
<dbReference type="InParanoid" id="M1CU44"/>
<dbReference type="HOGENOM" id="CLU_1819246_0_0_1"/>
<evidence type="ECO:0000313" key="2">
    <source>
        <dbReference type="Proteomes" id="UP000011115"/>
    </source>
</evidence>
<sequence length="142" mass="15963">MAAQRDLAKIGSEGFALIDEYFGKKWMNRTATTVAYNLEASAGTKFWMTQQSYHYHYSSPRVFRAIPPIKKEAITAPSTPPIVLNSYEATQLHDGDLVEDALCVREPFSGDIDSRSVPVSFPEPTTRTWLALENHCWPQANP</sequence>
<protein>
    <submittedName>
        <fullName evidence="1">Uncharacterized protein</fullName>
    </submittedName>
</protein>
<name>M1CU44_SOLTU</name>
<reference evidence="1" key="2">
    <citation type="submission" date="2015-06" db="UniProtKB">
        <authorList>
            <consortium name="EnsemblPlants"/>
        </authorList>
    </citation>
    <scope>IDENTIFICATION</scope>
    <source>
        <strain evidence="1">DM1-3 516 R44</strain>
    </source>
</reference>
<organism evidence="1 2">
    <name type="scientific">Solanum tuberosum</name>
    <name type="common">Potato</name>
    <dbReference type="NCBI Taxonomy" id="4113"/>
    <lineage>
        <taxon>Eukaryota</taxon>
        <taxon>Viridiplantae</taxon>
        <taxon>Streptophyta</taxon>
        <taxon>Embryophyta</taxon>
        <taxon>Tracheophyta</taxon>
        <taxon>Spermatophyta</taxon>
        <taxon>Magnoliopsida</taxon>
        <taxon>eudicotyledons</taxon>
        <taxon>Gunneridae</taxon>
        <taxon>Pentapetalae</taxon>
        <taxon>asterids</taxon>
        <taxon>lamiids</taxon>
        <taxon>Solanales</taxon>
        <taxon>Solanaceae</taxon>
        <taxon>Solanoideae</taxon>
        <taxon>Solaneae</taxon>
        <taxon>Solanum</taxon>
    </lineage>
</organism>
<dbReference type="PANTHER" id="PTHR33484:SF7">
    <property type="entry name" value="INTEGRASE CORE DOMAIN CONTAINING PROTEIN"/>
    <property type="match status" value="1"/>
</dbReference>
<dbReference type="PANTHER" id="PTHR33484">
    <property type="entry name" value="BNAC07G33360D PROTEIN"/>
    <property type="match status" value="1"/>
</dbReference>
<dbReference type="PaxDb" id="4113-PGSC0003DMT400074747"/>
<dbReference type="AlphaFoldDB" id="M1CU44"/>
<proteinExistence type="predicted"/>
<evidence type="ECO:0000313" key="1">
    <source>
        <dbReference type="EnsemblPlants" id="PGSC0003DMT400074747"/>
    </source>
</evidence>
<dbReference type="Gramene" id="PGSC0003DMT400074747">
    <property type="protein sequence ID" value="PGSC0003DMT400074747"/>
    <property type="gene ID" value="PGSC0003DMG400029066"/>
</dbReference>
<reference evidence="2" key="1">
    <citation type="journal article" date="2011" name="Nature">
        <title>Genome sequence and analysis of the tuber crop potato.</title>
        <authorList>
            <consortium name="The Potato Genome Sequencing Consortium"/>
        </authorList>
    </citation>
    <scope>NUCLEOTIDE SEQUENCE [LARGE SCALE GENOMIC DNA]</scope>
    <source>
        <strain evidence="2">cv. DM1-3 516 R44</strain>
    </source>
</reference>